<accession>A0A382STR6</accession>
<gene>
    <name evidence="2" type="ORF">METZ01_LOCUS365471</name>
</gene>
<dbReference type="PRINTS" id="PR00083">
    <property type="entry name" value="HOLDHDRGNASE"/>
</dbReference>
<dbReference type="GO" id="GO:0005829">
    <property type="term" value="C:cytosol"/>
    <property type="evidence" value="ECO:0007669"/>
    <property type="project" value="TreeGrafter"/>
</dbReference>
<proteinExistence type="predicted"/>
<sequence length="162" mass="16940">MNRAPPDNPNVVTSVASILADVQNRGDQALLEMAERFDEVVLKGLEVPSSAWKKANNALDPRVRAALERAARNIRAFHETQVPDEVSLDVEPGVRITRAWAPLQRIGVYAPGGRAAYPSSVLMGVIPAKAAGVGEVLVCSPPGPSGSPPDEVLAACAVAGAD</sequence>
<dbReference type="AlphaFoldDB" id="A0A382STR6"/>
<dbReference type="InterPro" id="IPR012131">
    <property type="entry name" value="Hstdl_DH"/>
</dbReference>
<dbReference type="PANTHER" id="PTHR21256:SF2">
    <property type="entry name" value="HISTIDINE BIOSYNTHESIS TRIFUNCTIONAL PROTEIN"/>
    <property type="match status" value="1"/>
</dbReference>
<dbReference type="GO" id="GO:0000105">
    <property type="term" value="P:L-histidine biosynthetic process"/>
    <property type="evidence" value="ECO:0007669"/>
    <property type="project" value="TreeGrafter"/>
</dbReference>
<dbReference type="Pfam" id="PF00815">
    <property type="entry name" value="Histidinol_dh"/>
    <property type="match status" value="1"/>
</dbReference>
<dbReference type="EMBL" id="UINC01131109">
    <property type="protein sequence ID" value="SVD12617.1"/>
    <property type="molecule type" value="Genomic_DNA"/>
</dbReference>
<evidence type="ECO:0000256" key="1">
    <source>
        <dbReference type="ARBA" id="ARBA00023002"/>
    </source>
</evidence>
<reference evidence="2" key="1">
    <citation type="submission" date="2018-05" db="EMBL/GenBank/DDBJ databases">
        <authorList>
            <person name="Lanie J.A."/>
            <person name="Ng W.-L."/>
            <person name="Kazmierczak K.M."/>
            <person name="Andrzejewski T.M."/>
            <person name="Davidsen T.M."/>
            <person name="Wayne K.J."/>
            <person name="Tettelin H."/>
            <person name="Glass J.I."/>
            <person name="Rusch D."/>
            <person name="Podicherti R."/>
            <person name="Tsui H.-C.T."/>
            <person name="Winkler M.E."/>
        </authorList>
    </citation>
    <scope>NUCLEOTIDE SEQUENCE</scope>
</reference>
<organism evidence="2">
    <name type="scientific">marine metagenome</name>
    <dbReference type="NCBI Taxonomy" id="408172"/>
    <lineage>
        <taxon>unclassified sequences</taxon>
        <taxon>metagenomes</taxon>
        <taxon>ecological metagenomes</taxon>
    </lineage>
</organism>
<feature type="non-terminal residue" evidence="2">
    <location>
        <position position="162"/>
    </location>
</feature>
<dbReference type="GO" id="GO:0051287">
    <property type="term" value="F:NAD binding"/>
    <property type="evidence" value="ECO:0007669"/>
    <property type="project" value="InterPro"/>
</dbReference>
<dbReference type="SUPFAM" id="SSF53720">
    <property type="entry name" value="ALDH-like"/>
    <property type="match status" value="1"/>
</dbReference>
<evidence type="ECO:0000313" key="2">
    <source>
        <dbReference type="EMBL" id="SVD12617.1"/>
    </source>
</evidence>
<protein>
    <recommendedName>
        <fullName evidence="3">Histidinol dehydrogenase</fullName>
    </recommendedName>
</protein>
<name>A0A382STR6_9ZZZZ</name>
<dbReference type="InterPro" id="IPR016161">
    <property type="entry name" value="Ald_DH/histidinol_DH"/>
</dbReference>
<dbReference type="GO" id="GO:0004399">
    <property type="term" value="F:histidinol dehydrogenase activity"/>
    <property type="evidence" value="ECO:0007669"/>
    <property type="project" value="TreeGrafter"/>
</dbReference>
<dbReference type="Gene3D" id="3.40.50.1980">
    <property type="entry name" value="Nitrogenase molybdenum iron protein domain"/>
    <property type="match status" value="1"/>
</dbReference>
<evidence type="ECO:0008006" key="3">
    <source>
        <dbReference type="Google" id="ProtNLM"/>
    </source>
</evidence>
<keyword evidence="1" id="KW-0560">Oxidoreductase</keyword>
<dbReference type="PANTHER" id="PTHR21256">
    <property type="entry name" value="HISTIDINOL DEHYDROGENASE HDH"/>
    <property type="match status" value="1"/>
</dbReference>
<dbReference type="GO" id="GO:0046872">
    <property type="term" value="F:metal ion binding"/>
    <property type="evidence" value="ECO:0007669"/>
    <property type="project" value="InterPro"/>
</dbReference>